<dbReference type="AlphaFoldDB" id="A0A7Y4HA68"/>
<gene>
    <name evidence="1" type="ORF">HCN50_29170</name>
</gene>
<proteinExistence type="predicted"/>
<accession>A0A7Y4HA68</accession>
<evidence type="ECO:0000313" key="1">
    <source>
        <dbReference type="EMBL" id="NOJ50258.1"/>
    </source>
</evidence>
<keyword evidence="2" id="KW-1185">Reference proteome</keyword>
<sequence length="98" mass="11304">MPAGHNGGPPLEEEHTPEWGHGGIGNYFYWKAAHRAAWHNPSPGIVAFRIQKAERLGLSYEEYTLEILERGRHLQIEDVERIAEIKRARVRRAVHQRS</sequence>
<evidence type="ECO:0000313" key="2">
    <source>
        <dbReference type="Proteomes" id="UP000528734"/>
    </source>
</evidence>
<name>A0A7Y4HA68_9BRAD</name>
<comment type="caution">
    <text evidence="1">The sequence shown here is derived from an EMBL/GenBank/DDBJ whole genome shotgun (WGS) entry which is preliminary data.</text>
</comment>
<reference evidence="1 2" key="1">
    <citation type="submission" date="2020-03" db="EMBL/GenBank/DDBJ databases">
        <title>Bradyrhizobium diversity isolated from nodules of Muelleranthus trifoliolatus.</title>
        <authorList>
            <person name="Klepa M."/>
            <person name="Helene L."/>
            <person name="Hungria M."/>
        </authorList>
    </citation>
    <scope>NUCLEOTIDE SEQUENCE [LARGE SCALE GENOMIC DNA]</scope>
    <source>
        <strain evidence="1 2">WSM 1744</strain>
    </source>
</reference>
<protein>
    <submittedName>
        <fullName evidence="1">Uncharacterized protein</fullName>
    </submittedName>
</protein>
<organism evidence="1 2">
    <name type="scientific">Bradyrhizobium archetypum</name>
    <dbReference type="NCBI Taxonomy" id="2721160"/>
    <lineage>
        <taxon>Bacteria</taxon>
        <taxon>Pseudomonadati</taxon>
        <taxon>Pseudomonadota</taxon>
        <taxon>Alphaproteobacteria</taxon>
        <taxon>Hyphomicrobiales</taxon>
        <taxon>Nitrobacteraceae</taxon>
        <taxon>Bradyrhizobium</taxon>
    </lineage>
</organism>
<dbReference type="Proteomes" id="UP000528734">
    <property type="component" value="Unassembled WGS sequence"/>
</dbReference>
<dbReference type="EMBL" id="JAAVLW010000011">
    <property type="protein sequence ID" value="NOJ50258.1"/>
    <property type="molecule type" value="Genomic_DNA"/>
</dbReference>